<name>A0A2G1VU23_9FLAO</name>
<dbReference type="GO" id="GO:0005886">
    <property type="term" value="C:plasma membrane"/>
    <property type="evidence" value="ECO:0007669"/>
    <property type="project" value="UniProtKB-SubCell"/>
</dbReference>
<dbReference type="AlphaFoldDB" id="A0A2G1VU23"/>
<dbReference type="OrthoDB" id="9792218at2"/>
<evidence type="ECO:0000259" key="9">
    <source>
        <dbReference type="Pfam" id="PF00924"/>
    </source>
</evidence>
<evidence type="ECO:0000256" key="8">
    <source>
        <dbReference type="SAM" id="SignalP"/>
    </source>
</evidence>
<keyword evidence="4 7" id="KW-1133">Transmembrane helix</keyword>
<comment type="caution">
    <text evidence="10">The sequence shown here is derived from an EMBL/GenBank/DDBJ whole genome shotgun (WGS) entry which is preliminary data.</text>
</comment>
<feature type="transmembrane region" description="Helical" evidence="7">
    <location>
        <begin position="360"/>
        <end position="381"/>
    </location>
</feature>
<dbReference type="InterPro" id="IPR023408">
    <property type="entry name" value="MscS_beta-dom_sf"/>
</dbReference>
<keyword evidence="5 7" id="KW-0472">Membrane</keyword>
<feature type="compositionally biased region" description="Basic and acidic residues" evidence="6">
    <location>
        <begin position="603"/>
        <end position="620"/>
    </location>
</feature>
<keyword evidence="11" id="KW-1185">Reference proteome</keyword>
<sequence>MKNNQFFILFLLFIAFNSICAQEQDSTATTNGRLLPSGDATVPEDGDYGVNALREYNEAYYVVNRLNEAIGLPPNKFNFQSPQATLEHFVVSARSGNYENAAYALNLNLLPDSLTPEQAATLAEKLYFILNQRVSIDWGSLSDRPDGQIDISTATNKSISGKPLRSVVFGEVGLDGRDIVLRLQRVKYKEFGAFWLISANTVENIDALYEQYGPRQLDRMMPDWARIRWLNMPVWKFAGTLLLIFLSYLLGRLSLYILRRLFRKSKQIWVKTIAKRLATPAAWAIGVLFFYVTLNKLISFGGSFASTLYAILLIAVIGTITWFIMRFIDSFMVYVAETKIGDADPEENSEARMMMTYISVARRVITFIVIIVGFAVILSQFRSLEKLGISLIASAGLATVILGVAAQSTLGNIIAGIQIAITRPARIGDTVIINDDWGYVEDIRFTYMVVRTWDQRRLIVPLKNIISNTFENWSMTSAHQIRPIILHADYEIDVSKIRAKFEEILKDNENWDEEYPPKVQVIDTTEKGIKIRALCSAEDASTTWDLHCELREELVRFICKLENGKHLSKTRLQFENEPKIENSDKTKKKKKSKTDKKSKKKKDKQDTGEKADQNEKKSKD</sequence>
<dbReference type="Proteomes" id="UP000229433">
    <property type="component" value="Unassembled WGS sequence"/>
</dbReference>
<evidence type="ECO:0000313" key="10">
    <source>
        <dbReference type="EMBL" id="PHQ30266.1"/>
    </source>
</evidence>
<dbReference type="EMBL" id="NQXA01000002">
    <property type="protein sequence ID" value="PHQ30266.1"/>
    <property type="molecule type" value="Genomic_DNA"/>
</dbReference>
<keyword evidence="3 7" id="KW-0812">Transmembrane</keyword>
<feature type="transmembrane region" description="Helical" evidence="7">
    <location>
        <begin position="306"/>
        <end position="325"/>
    </location>
</feature>
<feature type="transmembrane region" description="Helical" evidence="7">
    <location>
        <begin position="277"/>
        <end position="294"/>
    </location>
</feature>
<evidence type="ECO:0000256" key="6">
    <source>
        <dbReference type="SAM" id="MobiDB-lite"/>
    </source>
</evidence>
<keyword evidence="2" id="KW-1003">Cell membrane</keyword>
<evidence type="ECO:0000313" key="11">
    <source>
        <dbReference type="Proteomes" id="UP000229433"/>
    </source>
</evidence>
<dbReference type="SUPFAM" id="SSF50182">
    <property type="entry name" value="Sm-like ribonucleoproteins"/>
    <property type="match status" value="1"/>
</dbReference>
<feature type="region of interest" description="Disordered" evidence="6">
    <location>
        <begin position="575"/>
        <end position="620"/>
    </location>
</feature>
<dbReference type="SUPFAM" id="SSF82689">
    <property type="entry name" value="Mechanosensitive channel protein MscS (YggB), C-terminal domain"/>
    <property type="match status" value="1"/>
</dbReference>
<dbReference type="Gene3D" id="2.30.30.60">
    <property type="match status" value="1"/>
</dbReference>
<dbReference type="PANTHER" id="PTHR30566:SF25">
    <property type="entry name" value="INNER MEMBRANE PROTEIN"/>
    <property type="match status" value="1"/>
</dbReference>
<gene>
    <name evidence="10" type="ORF">CJ305_04695</name>
</gene>
<comment type="subcellular location">
    <subcellularLocation>
        <location evidence="1">Cell membrane</location>
        <topology evidence="1">Multi-pass membrane protein</topology>
    </subcellularLocation>
</comment>
<feature type="chain" id="PRO_5013679561" evidence="8">
    <location>
        <begin position="22"/>
        <end position="620"/>
    </location>
</feature>
<dbReference type="Pfam" id="PF00924">
    <property type="entry name" value="MS_channel_2nd"/>
    <property type="match status" value="1"/>
</dbReference>
<feature type="compositionally biased region" description="Basic and acidic residues" evidence="6">
    <location>
        <begin position="575"/>
        <end position="585"/>
    </location>
</feature>
<feature type="signal peptide" evidence="8">
    <location>
        <begin position="1"/>
        <end position="21"/>
    </location>
</feature>
<evidence type="ECO:0000256" key="4">
    <source>
        <dbReference type="ARBA" id="ARBA00022989"/>
    </source>
</evidence>
<feature type="transmembrane region" description="Helical" evidence="7">
    <location>
        <begin position="234"/>
        <end position="257"/>
    </location>
</feature>
<proteinExistence type="predicted"/>
<evidence type="ECO:0000256" key="5">
    <source>
        <dbReference type="ARBA" id="ARBA00023136"/>
    </source>
</evidence>
<feature type="transmembrane region" description="Helical" evidence="7">
    <location>
        <begin position="387"/>
        <end position="406"/>
    </location>
</feature>
<dbReference type="PANTHER" id="PTHR30566">
    <property type="entry name" value="YNAI-RELATED MECHANOSENSITIVE ION CHANNEL"/>
    <property type="match status" value="1"/>
</dbReference>
<dbReference type="InterPro" id="IPR011066">
    <property type="entry name" value="MscS_channel_C_sf"/>
</dbReference>
<dbReference type="InterPro" id="IPR010920">
    <property type="entry name" value="LSM_dom_sf"/>
</dbReference>
<evidence type="ECO:0000256" key="1">
    <source>
        <dbReference type="ARBA" id="ARBA00004651"/>
    </source>
</evidence>
<feature type="domain" description="Mechanosensitive ion channel MscS" evidence="9">
    <location>
        <begin position="409"/>
        <end position="474"/>
    </location>
</feature>
<organism evidence="10 11">
    <name type="scientific">Leeuwenhoekiella nanhaiensis</name>
    <dbReference type="NCBI Taxonomy" id="1655491"/>
    <lineage>
        <taxon>Bacteria</taxon>
        <taxon>Pseudomonadati</taxon>
        <taxon>Bacteroidota</taxon>
        <taxon>Flavobacteriia</taxon>
        <taxon>Flavobacteriales</taxon>
        <taxon>Flavobacteriaceae</taxon>
        <taxon>Leeuwenhoekiella</taxon>
    </lineage>
</organism>
<keyword evidence="8" id="KW-0732">Signal</keyword>
<dbReference type="Gene3D" id="1.10.287.1260">
    <property type="match status" value="1"/>
</dbReference>
<evidence type="ECO:0000256" key="3">
    <source>
        <dbReference type="ARBA" id="ARBA00022692"/>
    </source>
</evidence>
<accession>A0A2G1VU23</accession>
<reference evidence="10 11" key="1">
    <citation type="submission" date="2017-08" db="EMBL/GenBank/DDBJ databases">
        <title>The whole genome shortgun sequences of strain Leeuwenhoekiella nanhaiensis G18 from the South China Sea.</title>
        <authorList>
            <person name="Liu Q."/>
        </authorList>
    </citation>
    <scope>NUCLEOTIDE SEQUENCE [LARGE SCALE GENOMIC DNA]</scope>
    <source>
        <strain evidence="10 11">G18</strain>
    </source>
</reference>
<feature type="compositionally biased region" description="Basic residues" evidence="6">
    <location>
        <begin position="586"/>
        <end position="602"/>
    </location>
</feature>
<protein>
    <submittedName>
        <fullName evidence="10">Mechanosensitive ion channel protein</fullName>
    </submittedName>
</protein>
<dbReference type="RefSeq" id="WP_099645100.1">
    <property type="nucleotide sequence ID" value="NZ_KZ319288.1"/>
</dbReference>
<evidence type="ECO:0000256" key="7">
    <source>
        <dbReference type="SAM" id="Phobius"/>
    </source>
</evidence>
<dbReference type="InterPro" id="IPR006685">
    <property type="entry name" value="MscS_channel_2nd"/>
</dbReference>
<dbReference type="GO" id="GO:0008381">
    <property type="term" value="F:mechanosensitive monoatomic ion channel activity"/>
    <property type="evidence" value="ECO:0007669"/>
    <property type="project" value="UniProtKB-ARBA"/>
</dbReference>
<evidence type="ECO:0000256" key="2">
    <source>
        <dbReference type="ARBA" id="ARBA00022475"/>
    </source>
</evidence>